<dbReference type="InterPro" id="IPR036873">
    <property type="entry name" value="Rhodanese-like_dom_sf"/>
</dbReference>
<evidence type="ECO:0000313" key="2">
    <source>
        <dbReference type="EMBL" id="MBD1322202.1"/>
    </source>
</evidence>
<dbReference type="PROSITE" id="PS50206">
    <property type="entry name" value="RHODANESE_3"/>
    <property type="match status" value="1"/>
</dbReference>
<dbReference type="InterPro" id="IPR001763">
    <property type="entry name" value="Rhodanese-like_dom"/>
</dbReference>
<protein>
    <submittedName>
        <fullName evidence="2">Rhodanese-like domain-containing protein</fullName>
    </submittedName>
</protein>
<dbReference type="PANTHER" id="PTHR43031:SF1">
    <property type="entry name" value="PYRIDINE NUCLEOTIDE-DISULPHIDE OXIDOREDUCTASE"/>
    <property type="match status" value="1"/>
</dbReference>
<dbReference type="SUPFAM" id="SSF52821">
    <property type="entry name" value="Rhodanese/Cell cycle control phosphatase"/>
    <property type="match status" value="1"/>
</dbReference>
<dbReference type="EMBL" id="JACWMS010000005">
    <property type="protein sequence ID" value="MBD1322202.1"/>
    <property type="molecule type" value="Genomic_DNA"/>
</dbReference>
<dbReference type="Proteomes" id="UP000602395">
    <property type="component" value="Unassembled WGS sequence"/>
</dbReference>
<evidence type="ECO:0000259" key="1">
    <source>
        <dbReference type="PROSITE" id="PS50206"/>
    </source>
</evidence>
<dbReference type="SMART" id="SM00450">
    <property type="entry name" value="RHOD"/>
    <property type="match status" value="1"/>
</dbReference>
<feature type="domain" description="Rhodanese" evidence="1">
    <location>
        <begin position="22"/>
        <end position="109"/>
    </location>
</feature>
<dbReference type="RefSeq" id="WP_190268576.1">
    <property type="nucleotide sequence ID" value="NZ_BAABAD010000004.1"/>
</dbReference>
<comment type="caution">
    <text evidence="2">The sequence shown here is derived from an EMBL/GenBank/DDBJ whole genome shotgun (WGS) entry which is preliminary data.</text>
</comment>
<sequence>MGIRHYVRHAPAVTAADAIGLVADGALIVDVRRHFEWNRNHIPGSVHIPLEELTDRCLELPDDRLLITFCTGGLRSAGAANMLIELGFEAKNMTKGLIDWRSAGGPLQGTKHPPS</sequence>
<dbReference type="InterPro" id="IPR050229">
    <property type="entry name" value="GlpE_sulfurtransferase"/>
</dbReference>
<dbReference type="PANTHER" id="PTHR43031">
    <property type="entry name" value="FAD-DEPENDENT OXIDOREDUCTASE"/>
    <property type="match status" value="1"/>
</dbReference>
<evidence type="ECO:0000313" key="3">
    <source>
        <dbReference type="Proteomes" id="UP000602395"/>
    </source>
</evidence>
<keyword evidence="3" id="KW-1185">Reference proteome</keyword>
<dbReference type="Gene3D" id="3.40.250.10">
    <property type="entry name" value="Rhodanese-like domain"/>
    <property type="match status" value="1"/>
</dbReference>
<organism evidence="2 3">
    <name type="scientific">Gordonia hankookensis</name>
    <dbReference type="NCBI Taxonomy" id="589403"/>
    <lineage>
        <taxon>Bacteria</taxon>
        <taxon>Bacillati</taxon>
        <taxon>Actinomycetota</taxon>
        <taxon>Actinomycetes</taxon>
        <taxon>Mycobacteriales</taxon>
        <taxon>Gordoniaceae</taxon>
        <taxon>Gordonia</taxon>
    </lineage>
</organism>
<proteinExistence type="predicted"/>
<dbReference type="Pfam" id="PF00581">
    <property type="entry name" value="Rhodanese"/>
    <property type="match status" value="1"/>
</dbReference>
<name>A0ABR7WJU8_9ACTN</name>
<gene>
    <name evidence="2" type="ORF">IDF66_21700</name>
</gene>
<reference evidence="2 3" key="1">
    <citation type="submission" date="2020-09" db="EMBL/GenBank/DDBJ databases">
        <title>Novel species in genus Gordonia.</title>
        <authorList>
            <person name="Zhang G."/>
        </authorList>
    </citation>
    <scope>NUCLEOTIDE SEQUENCE [LARGE SCALE GENOMIC DNA]</scope>
    <source>
        <strain evidence="2 3">ON-33</strain>
    </source>
</reference>
<accession>A0ABR7WJU8</accession>